<reference evidence="1 2" key="1">
    <citation type="submission" date="2017-10" db="EMBL/GenBank/DDBJ databases">
        <title>Extensive intraspecific genome diversity in a model arbuscular mycorrhizal fungus.</title>
        <authorList>
            <person name="Chen E.C.H."/>
            <person name="Morin E."/>
            <person name="Baudet D."/>
            <person name="Noel J."/>
            <person name="Ndikumana S."/>
            <person name="Charron P."/>
            <person name="St-Onge C."/>
            <person name="Giorgi J."/>
            <person name="Grigoriev I.V."/>
            <person name="Roux C."/>
            <person name="Martin F.M."/>
            <person name="Corradi N."/>
        </authorList>
    </citation>
    <scope>NUCLEOTIDE SEQUENCE [LARGE SCALE GENOMIC DNA]</scope>
    <source>
        <strain evidence="1 2">A1</strain>
    </source>
</reference>
<dbReference type="VEuPathDB" id="FungiDB:RhiirA1_455799"/>
<name>A0A2I1DZP4_9GLOM</name>
<dbReference type="EMBL" id="LLXH01000269">
    <property type="protein sequence ID" value="PKC69607.1"/>
    <property type="molecule type" value="Genomic_DNA"/>
</dbReference>
<proteinExistence type="predicted"/>
<dbReference type="AlphaFoldDB" id="A0A2I1DZP4"/>
<reference evidence="1 2" key="2">
    <citation type="submission" date="2017-10" db="EMBL/GenBank/DDBJ databases">
        <title>Genome analyses suggest a sexual origin of heterokaryosis in a supposedly ancient asexual fungus.</title>
        <authorList>
            <person name="Corradi N."/>
            <person name="Sedzielewska K."/>
            <person name="Noel J."/>
            <person name="Charron P."/>
            <person name="Farinelli L."/>
            <person name="Marton T."/>
            <person name="Kruger M."/>
            <person name="Pelin A."/>
            <person name="Brachmann A."/>
            <person name="Corradi N."/>
        </authorList>
    </citation>
    <scope>NUCLEOTIDE SEQUENCE [LARGE SCALE GENOMIC DNA]</scope>
    <source>
        <strain evidence="1 2">A1</strain>
    </source>
</reference>
<protein>
    <submittedName>
        <fullName evidence="1">Uncharacterized protein</fullName>
    </submittedName>
</protein>
<comment type="caution">
    <text evidence="1">The sequence shown here is derived from an EMBL/GenBank/DDBJ whole genome shotgun (WGS) entry which is preliminary data.</text>
</comment>
<dbReference type="VEuPathDB" id="FungiDB:RhiirFUN_009497"/>
<organism evidence="1 2">
    <name type="scientific">Rhizophagus irregularis</name>
    <dbReference type="NCBI Taxonomy" id="588596"/>
    <lineage>
        <taxon>Eukaryota</taxon>
        <taxon>Fungi</taxon>
        <taxon>Fungi incertae sedis</taxon>
        <taxon>Mucoromycota</taxon>
        <taxon>Glomeromycotina</taxon>
        <taxon>Glomeromycetes</taxon>
        <taxon>Glomerales</taxon>
        <taxon>Glomeraceae</taxon>
        <taxon>Rhizophagus</taxon>
    </lineage>
</organism>
<evidence type="ECO:0000313" key="2">
    <source>
        <dbReference type="Proteomes" id="UP000232688"/>
    </source>
</evidence>
<dbReference type="OrthoDB" id="2405588at2759"/>
<gene>
    <name evidence="1" type="ORF">RhiirA1_455799</name>
</gene>
<accession>A0A2I1DZP4</accession>
<sequence length="273" mass="30555">MLYIYYSAGLKLKEIIGYGFKLFKDLLGKNSEEWLRDFQKNVIANQINFAPDADEIAGRAKIDLLFELYLEELCINLSDNLEVANLNAIWTLGVEIGKVGVEIATGVNLISTSTFNEDWSIAGKKLTVNVSVALNAGEELLTVTIAPVFGQLAQGSMLIEQFVNHIKRIAKFHNTLENITKTLVETEKFILIQKQADTLSSFSIAQPSIIQPGHYTDTDIKKLQAKKTLTKKSDLGKKKADQIHSDCFFEEVIKNIDDNPNENDDPVEKMCKP</sequence>
<dbReference type="Proteomes" id="UP000232688">
    <property type="component" value="Unassembled WGS sequence"/>
</dbReference>
<evidence type="ECO:0000313" key="1">
    <source>
        <dbReference type="EMBL" id="PKC69607.1"/>
    </source>
</evidence>